<evidence type="ECO:0000313" key="1">
    <source>
        <dbReference type="EMBL" id="QOP43656.1"/>
    </source>
</evidence>
<name>A0A7M1B2C3_9BACT</name>
<accession>A0A7M1B2C3</accession>
<dbReference type="EMBL" id="CP041235">
    <property type="protein sequence ID" value="QOP43656.1"/>
    <property type="molecule type" value="Genomic_DNA"/>
</dbReference>
<organism evidence="1 2">
    <name type="scientific">Sulfurimonas sediminis</name>
    <dbReference type="NCBI Taxonomy" id="2590020"/>
    <lineage>
        <taxon>Bacteria</taxon>
        <taxon>Pseudomonadati</taxon>
        <taxon>Campylobacterota</taxon>
        <taxon>Epsilonproteobacteria</taxon>
        <taxon>Campylobacterales</taxon>
        <taxon>Sulfurimonadaceae</taxon>
        <taxon>Sulfurimonas</taxon>
    </lineage>
</organism>
<evidence type="ECO:0008006" key="3">
    <source>
        <dbReference type="Google" id="ProtNLM"/>
    </source>
</evidence>
<sequence length="138" mass="15959">MAHINILVDDSIHFAIEELARINKTTKSEVIRDALTKYINGMFSDHLSAMDKRLENIENLLTKELHRYNSLLAKNTLYTIAAREQITIFHGVNIGNKEDAIKAKNIAWRNSVALLQKHYTDEKIDQNITPQKEERKDD</sequence>
<gene>
    <name evidence="1" type="ORF">FJR45_06705</name>
</gene>
<dbReference type="AlphaFoldDB" id="A0A7M1B2C3"/>
<dbReference type="KEGG" id="ssei:FJR45_06705"/>
<dbReference type="RefSeq" id="WP_193149799.1">
    <property type="nucleotide sequence ID" value="NZ_CP041235.1"/>
</dbReference>
<proteinExistence type="predicted"/>
<evidence type="ECO:0000313" key="2">
    <source>
        <dbReference type="Proteomes" id="UP000593719"/>
    </source>
</evidence>
<keyword evidence="2" id="KW-1185">Reference proteome</keyword>
<reference evidence="1 2" key="1">
    <citation type="submission" date="2019-06" db="EMBL/GenBank/DDBJ databases">
        <title>Sulfurimonas gotlandica sp. nov., a chemoautotrophic and psychrotolerant epsilonproteobacterium isolated from a pelagic redoxcline, and an emended description of the genus Sulfurimonas.</title>
        <authorList>
            <person name="Wang S."/>
            <person name="Jiang L."/>
            <person name="Shao Z."/>
        </authorList>
    </citation>
    <scope>NUCLEOTIDE SEQUENCE [LARGE SCALE GENOMIC DNA]</scope>
    <source>
        <strain evidence="1 2">S2-6</strain>
    </source>
</reference>
<protein>
    <recommendedName>
        <fullName evidence="3">Ribbon-helix-helix protein, CopG family</fullName>
    </recommendedName>
</protein>
<dbReference type="Proteomes" id="UP000593719">
    <property type="component" value="Chromosome"/>
</dbReference>